<dbReference type="EMBL" id="KP211926">
    <property type="protein sequence ID" value="ANV81178.1"/>
    <property type="molecule type" value="Genomic_DNA"/>
</dbReference>
<keyword evidence="1" id="KW-0175">Coiled coil</keyword>
<proteinExistence type="predicted"/>
<organism evidence="2">
    <name type="scientific">uncultured Poseidoniia archaeon</name>
    <dbReference type="NCBI Taxonomy" id="1697135"/>
    <lineage>
        <taxon>Archaea</taxon>
        <taxon>Methanobacteriati</taxon>
        <taxon>Thermoplasmatota</taxon>
        <taxon>Candidatus Poseidoniia</taxon>
        <taxon>environmental samples</taxon>
    </lineage>
</organism>
<reference evidence="2" key="2">
    <citation type="journal article" date="2015" name="ISME J.">
        <title>A new class of marine Euryarchaeota group II from the Mediterranean deep chlorophyll maximum.</title>
        <authorList>
            <person name="Martin-Cuadrado A.B."/>
            <person name="Garcia-Heredia I."/>
            <person name="Molto A.G."/>
            <person name="Lopez-Ubeda R."/>
            <person name="Kimes N."/>
            <person name="Lopez-Garcia P."/>
            <person name="Moreira D."/>
            <person name="Rodriguez-Valera F."/>
        </authorList>
    </citation>
    <scope>NUCLEOTIDE SEQUENCE</scope>
</reference>
<evidence type="ECO:0000313" key="2">
    <source>
        <dbReference type="EMBL" id="ANV81178.1"/>
    </source>
</evidence>
<sequence length="401" mass="46031">MAEQQAVLDKWFLRQDVINQLIESGEETVEAQLFADRILSIAETEEAEFRSLSDPFDRSVALVLSLVREEDLDAWNIDLSKFLKFFTQRVKNNSTNLDLPACGRLIRLSWEVLHHQAIDLFDRVQRTDEEEEWDEGFDFGWESEYDDEAFLFTNSILQGDADDILPTLFGERVRREEGRPVTLGELLSAFKDAADDAEGLRLREENRIAHQAELKDYLENIGGRMHNEDLEGDIGRCWSALRRSCLESNSNKVPVDNVKAHLRVILEEIFGAVPEGYQDEAKVTSFIAGLFLTHRGFASISQDVAPDGDIFLEDLWPDLDDFQQVKDAIDELDEKQNVESQDEDSGSVQFAKKRAEKMRLIEEAERKEKELEIEEKASLEPVAIDASEIDDSFQKHEWLVE</sequence>
<reference evidence="2" key="1">
    <citation type="submission" date="2014-11" db="EMBL/GenBank/DDBJ databases">
        <authorList>
            <person name="Zhu J."/>
            <person name="Qi W."/>
            <person name="Song R."/>
        </authorList>
    </citation>
    <scope>NUCLEOTIDE SEQUENCE</scope>
</reference>
<protein>
    <submittedName>
        <fullName evidence="2">Putative segregation and condensation protein A</fullName>
    </submittedName>
</protein>
<accession>A0A1B1TFY3</accession>
<name>A0A1B1TFY3_9ARCH</name>
<feature type="coiled-coil region" evidence="1">
    <location>
        <begin position="350"/>
        <end position="377"/>
    </location>
</feature>
<dbReference type="AlphaFoldDB" id="A0A1B1TFY3"/>
<evidence type="ECO:0000256" key="1">
    <source>
        <dbReference type="SAM" id="Coils"/>
    </source>
</evidence>